<comment type="caution">
    <text evidence="1">The sequence shown here is derived from an EMBL/GenBank/DDBJ whole genome shotgun (WGS) entry which is preliminary data.</text>
</comment>
<evidence type="ECO:0000313" key="2">
    <source>
        <dbReference type="Proteomes" id="UP001062846"/>
    </source>
</evidence>
<organism evidence="1 2">
    <name type="scientific">Rhododendron molle</name>
    <name type="common">Chinese azalea</name>
    <name type="synonym">Azalea mollis</name>
    <dbReference type="NCBI Taxonomy" id="49168"/>
    <lineage>
        <taxon>Eukaryota</taxon>
        <taxon>Viridiplantae</taxon>
        <taxon>Streptophyta</taxon>
        <taxon>Embryophyta</taxon>
        <taxon>Tracheophyta</taxon>
        <taxon>Spermatophyta</taxon>
        <taxon>Magnoliopsida</taxon>
        <taxon>eudicotyledons</taxon>
        <taxon>Gunneridae</taxon>
        <taxon>Pentapetalae</taxon>
        <taxon>asterids</taxon>
        <taxon>Ericales</taxon>
        <taxon>Ericaceae</taxon>
        <taxon>Ericoideae</taxon>
        <taxon>Rhodoreae</taxon>
        <taxon>Rhododendron</taxon>
    </lineage>
</organism>
<dbReference type="EMBL" id="CM046392">
    <property type="protein sequence ID" value="KAI8554570.1"/>
    <property type="molecule type" value="Genomic_DNA"/>
</dbReference>
<keyword evidence="2" id="KW-1185">Reference proteome</keyword>
<gene>
    <name evidence="1" type="ORF">RHMOL_Rhmol05G0108700</name>
</gene>
<sequence length="129" mass="12943">MLPHPPPSSSKPLSYKLVAVAAVLAVSAAIVTAISLASSSTSSAATPPGVNPPDVDKSNVSDVGNANALRDVSHVLSKQRRSAAASLTAKVTFATSAALPPPAATETEPVREDWAFGPEGGSPDQSDDA</sequence>
<proteinExistence type="predicted"/>
<reference evidence="1" key="1">
    <citation type="submission" date="2022-02" db="EMBL/GenBank/DDBJ databases">
        <title>Plant Genome Project.</title>
        <authorList>
            <person name="Zhang R.-G."/>
        </authorList>
    </citation>
    <scope>NUCLEOTIDE SEQUENCE</scope>
    <source>
        <strain evidence="1">AT1</strain>
    </source>
</reference>
<accession>A0ACC0NMQ3</accession>
<dbReference type="Proteomes" id="UP001062846">
    <property type="component" value="Chromosome 5"/>
</dbReference>
<name>A0ACC0NMQ3_RHOML</name>
<evidence type="ECO:0000313" key="1">
    <source>
        <dbReference type="EMBL" id="KAI8554570.1"/>
    </source>
</evidence>
<protein>
    <submittedName>
        <fullName evidence="1">Uncharacterized protein</fullName>
    </submittedName>
</protein>